<dbReference type="SMART" id="SM00062">
    <property type="entry name" value="PBPb"/>
    <property type="match status" value="1"/>
</dbReference>
<dbReference type="AlphaFoldDB" id="A0A1Y2KY43"/>
<evidence type="ECO:0000259" key="2">
    <source>
        <dbReference type="SMART" id="SM00062"/>
    </source>
</evidence>
<reference evidence="3 4" key="1">
    <citation type="submission" date="2014-03" db="EMBL/GenBank/DDBJ databases">
        <title>The draft genome sequence of Thalassospira mesophila JCM 18969.</title>
        <authorList>
            <person name="Lai Q."/>
            <person name="Shao Z."/>
        </authorList>
    </citation>
    <scope>NUCLEOTIDE SEQUENCE [LARGE SCALE GENOMIC DNA]</scope>
    <source>
        <strain evidence="3 4">JCM 18969</strain>
    </source>
</reference>
<protein>
    <recommendedName>
        <fullName evidence="2">Solute-binding protein family 3/N-terminal domain-containing protein</fullName>
    </recommendedName>
</protein>
<sequence>MVMAAFYASTHPAHADDTRRSVTMACNPFPPSKIDENIPLPGYDVELLRAAFAVGNLALETPFYPWKRAYLLAEEGRVDGLCSCSYTVERERDMLYSTELGRVRIGFFSIAGHIAQNITSLADARDLRIGVVAGYNLENAAENAGLTVITANSEQVLLGMLYNNRIDMIYSFREPVLVAHKKRDTLFSLQYHEVSQAPYYSCISRRIDDARSLLNILNHGISTIRANGVYHSILEKYGVADITDIKQPTAWIN</sequence>
<name>A0A1Y2KY43_9PROT</name>
<dbReference type="Pfam" id="PF00497">
    <property type="entry name" value="SBP_bac_3"/>
    <property type="match status" value="1"/>
</dbReference>
<gene>
    <name evidence="3" type="ORF">TMES_16460</name>
</gene>
<dbReference type="SUPFAM" id="SSF53850">
    <property type="entry name" value="Periplasmic binding protein-like II"/>
    <property type="match status" value="1"/>
</dbReference>
<accession>A0A1Y2KY43</accession>
<dbReference type="PANTHER" id="PTHR35936">
    <property type="entry name" value="MEMBRANE-BOUND LYTIC MUREIN TRANSGLYCOSYLASE F"/>
    <property type="match status" value="1"/>
</dbReference>
<dbReference type="STRING" id="1293891.TMES_16460"/>
<comment type="caution">
    <text evidence="3">The sequence shown here is derived from an EMBL/GenBank/DDBJ whole genome shotgun (WGS) entry which is preliminary data.</text>
</comment>
<evidence type="ECO:0000313" key="4">
    <source>
        <dbReference type="Proteomes" id="UP000193391"/>
    </source>
</evidence>
<dbReference type="PANTHER" id="PTHR35936:SF25">
    <property type="entry name" value="ABC TRANSPORTER SUBSTRATE-BINDING PROTEIN"/>
    <property type="match status" value="1"/>
</dbReference>
<dbReference type="Proteomes" id="UP000193391">
    <property type="component" value="Unassembled WGS sequence"/>
</dbReference>
<dbReference type="Gene3D" id="3.40.190.10">
    <property type="entry name" value="Periplasmic binding protein-like II"/>
    <property type="match status" value="2"/>
</dbReference>
<proteinExistence type="predicted"/>
<keyword evidence="1" id="KW-0732">Signal</keyword>
<organism evidence="3 4">
    <name type="scientific">Thalassospira mesophila</name>
    <dbReference type="NCBI Taxonomy" id="1293891"/>
    <lineage>
        <taxon>Bacteria</taxon>
        <taxon>Pseudomonadati</taxon>
        <taxon>Pseudomonadota</taxon>
        <taxon>Alphaproteobacteria</taxon>
        <taxon>Rhodospirillales</taxon>
        <taxon>Thalassospiraceae</taxon>
        <taxon>Thalassospira</taxon>
    </lineage>
</organism>
<evidence type="ECO:0000313" key="3">
    <source>
        <dbReference type="EMBL" id="OSQ37033.1"/>
    </source>
</evidence>
<evidence type="ECO:0000256" key="1">
    <source>
        <dbReference type="ARBA" id="ARBA00022729"/>
    </source>
</evidence>
<feature type="domain" description="Solute-binding protein family 3/N-terminal" evidence="2">
    <location>
        <begin position="21"/>
        <end position="241"/>
    </location>
</feature>
<dbReference type="InterPro" id="IPR001638">
    <property type="entry name" value="Solute-binding_3/MltF_N"/>
</dbReference>
<dbReference type="EMBL" id="JFKA01000008">
    <property type="protein sequence ID" value="OSQ37033.1"/>
    <property type="molecule type" value="Genomic_DNA"/>
</dbReference>
<keyword evidence="4" id="KW-1185">Reference proteome</keyword>